<feature type="binding site" evidence="1">
    <location>
        <begin position="61"/>
        <end position="62"/>
    </location>
    <ligand>
        <name>S-adenosyl-L-methionine</name>
        <dbReference type="ChEBI" id="CHEBI:59789"/>
    </ligand>
</feature>
<dbReference type="RefSeq" id="WP_012030994.1">
    <property type="nucleotide sequence ID" value="NC_009446.1"/>
</dbReference>
<dbReference type="GO" id="GO:0008757">
    <property type="term" value="F:S-adenosylmethionine-dependent methyltransferase activity"/>
    <property type="evidence" value="ECO:0007669"/>
    <property type="project" value="InterPro"/>
</dbReference>
<evidence type="ECO:0000259" key="2">
    <source>
        <dbReference type="Pfam" id="PF08241"/>
    </source>
</evidence>
<keyword evidence="1" id="KW-0949">S-adenosyl-L-methionine</keyword>
<keyword evidence="1 3" id="KW-0489">Methyltransferase</keyword>
<evidence type="ECO:0000256" key="1">
    <source>
        <dbReference type="HAMAP-Rule" id="MF_02057"/>
    </source>
</evidence>
<dbReference type="OrthoDB" id="4697647at2"/>
<dbReference type="GO" id="GO:0097697">
    <property type="term" value="F:tRNA (5-carboxymethoxyuridine(34)-5-O)-methyltransferase activity"/>
    <property type="evidence" value="ECO:0007669"/>
    <property type="project" value="UniProtKB-UniRule"/>
</dbReference>
<reference evidence="3 4" key="1">
    <citation type="journal article" date="2007" name="Nat. Biotechnol.">
        <title>Genome sequence and identification of candidate vaccine antigens from the animal pathogen Dichelobacter nodosus.</title>
        <authorList>
            <person name="Myers G.S."/>
            <person name="Parker D."/>
            <person name="Al-Hasani K."/>
            <person name="Kennan R.M."/>
            <person name="Seemann T."/>
            <person name="Ren Q."/>
            <person name="Badger J.H."/>
            <person name="Selengut J.D."/>
            <person name="Deboy R.T."/>
            <person name="Tettelin H."/>
            <person name="Boyce J.D."/>
            <person name="McCarl V.P."/>
            <person name="Han X."/>
            <person name="Nelson W.C."/>
            <person name="Madupu R."/>
            <person name="Mohamoud Y."/>
            <person name="Holley T."/>
            <person name="Fedorova N."/>
            <person name="Khouri H."/>
            <person name="Bottomley S.P."/>
            <person name="Whittington R.J."/>
            <person name="Adler B."/>
            <person name="Songer J.G."/>
            <person name="Rood J.I."/>
            <person name="Paulsen I.T."/>
        </authorList>
    </citation>
    <scope>NUCLEOTIDE SEQUENCE [LARGE SCALE GENOMIC DNA]</scope>
    <source>
        <strain evidence="3 4">VCS1703A</strain>
    </source>
</reference>
<dbReference type="GO" id="GO:0032259">
    <property type="term" value="P:methylation"/>
    <property type="evidence" value="ECO:0007669"/>
    <property type="project" value="UniProtKB-KW"/>
</dbReference>
<dbReference type="HOGENOM" id="CLU_061533_0_0_6"/>
<dbReference type="InterPro" id="IPR033664">
    <property type="entry name" value="Cmo5U_methylTrfase"/>
</dbReference>
<dbReference type="PANTHER" id="PTHR43861">
    <property type="entry name" value="TRANS-ACONITATE 2-METHYLTRANSFERASE-RELATED"/>
    <property type="match status" value="1"/>
</dbReference>
<dbReference type="HAMAP" id="MF_02057">
    <property type="entry name" value="tRNA_methyltr_CmoM"/>
    <property type="match status" value="1"/>
</dbReference>
<dbReference type="EC" id="2.1.1.-" evidence="1"/>
<protein>
    <recommendedName>
        <fullName evidence="1">tRNA 5-carboxymethoxyuridine methyltransferase</fullName>
        <ecNumber evidence="1">2.1.1.-</ecNumber>
    </recommendedName>
    <alternativeName>
        <fullName evidence="1">cmo5U methyltransferase</fullName>
    </alternativeName>
</protein>
<dbReference type="Pfam" id="PF08241">
    <property type="entry name" value="Methyltransf_11"/>
    <property type="match status" value="1"/>
</dbReference>
<comment type="caution">
    <text evidence="1">Lacks conserved residue(s) required for the propagation of feature annotation.</text>
</comment>
<comment type="function">
    <text evidence="1">Catalyzes the methylation of 5-carboxymethoxyuridine (cmo5U) to form 5-methoxycarbonylmethoxyuridine (mcmo5U) at position 34 in tRNAs.</text>
</comment>
<dbReference type="EMBL" id="CP000513">
    <property type="protein sequence ID" value="ABQ13537.1"/>
    <property type="molecule type" value="Genomic_DNA"/>
</dbReference>
<evidence type="ECO:0000313" key="4">
    <source>
        <dbReference type="Proteomes" id="UP000000248"/>
    </source>
</evidence>
<feature type="binding site" evidence="1">
    <location>
        <position position="129"/>
    </location>
    <ligand>
        <name>S-adenosyl-L-methionine</name>
        <dbReference type="ChEBI" id="CHEBI:59789"/>
    </ligand>
</feature>
<dbReference type="Gene3D" id="3.40.50.150">
    <property type="entry name" value="Vaccinia Virus protein VP39"/>
    <property type="match status" value="1"/>
</dbReference>
<dbReference type="STRING" id="246195.DNO_0661"/>
<accession>A5EV89</accession>
<dbReference type="eggNOG" id="COG2227">
    <property type="taxonomic scope" value="Bacteria"/>
</dbReference>
<gene>
    <name evidence="1" type="primary">cmoM</name>
    <name evidence="3" type="ordered locus">DNO_0661</name>
</gene>
<dbReference type="Proteomes" id="UP000000248">
    <property type="component" value="Chromosome"/>
</dbReference>
<sequence length="268" mass="30539">MVVAHNPTETNPDHHYFEEIGDHFLKQIYYNNKGRIRLAVLKRDLAPFMRTPKPLEILDIGAGAGQMALWCAAFGHRVTLFDASERLLAQAQKQAQKESLNAQCTFICGEITQMPDVLGARQFDFVLSHAVLEWLEDGAQLFERCQQYLKPNGLLSLMYYNRSALEFIQHVFGNFSYVDSGLVAKKTAKLTPKYPRSSDWVAAQLGALPLKKQSGIRCFYDYMKPEDRAANSIESIIAHELSLSLRREFLPVARYIHEIRQRTISTAN</sequence>
<proteinExistence type="inferred from homology"/>
<feature type="domain" description="Methyltransferase type 11" evidence="2">
    <location>
        <begin position="58"/>
        <end position="156"/>
    </location>
</feature>
<name>A5EV89_DICNV</name>
<keyword evidence="4" id="KW-1185">Reference proteome</keyword>
<dbReference type="CDD" id="cd02440">
    <property type="entry name" value="AdoMet_MTases"/>
    <property type="match status" value="1"/>
</dbReference>
<dbReference type="KEGG" id="dno:DNO_0661"/>
<dbReference type="AlphaFoldDB" id="A5EV89"/>
<comment type="similarity">
    <text evidence="1">Belongs to the class I-like SAM-binding methyltransferase superfamily. CmoM family.</text>
</comment>
<feature type="binding site" evidence="1">
    <location>
        <position position="82"/>
    </location>
    <ligand>
        <name>S-adenosyl-L-methionine</name>
        <dbReference type="ChEBI" id="CHEBI:59789"/>
    </ligand>
</feature>
<feature type="binding site" evidence="1">
    <location>
        <position position="37"/>
    </location>
    <ligand>
        <name>S-adenosyl-L-methionine</name>
        <dbReference type="ChEBI" id="CHEBI:59789"/>
    </ligand>
</feature>
<comment type="catalytic activity">
    <reaction evidence="1">
        <text>5-carboxymethoxyuridine(34) in tRNA + S-adenosyl-L-methionine = 5-methoxycarbonylmethoxyuridine(34) in tRNA + S-adenosyl-L-homocysteine</text>
        <dbReference type="Rhea" id="RHEA:54080"/>
        <dbReference type="Rhea" id="RHEA-COMP:13383"/>
        <dbReference type="Rhea" id="RHEA-COMP:13781"/>
        <dbReference type="ChEBI" id="CHEBI:57856"/>
        <dbReference type="ChEBI" id="CHEBI:59789"/>
        <dbReference type="ChEBI" id="CHEBI:136879"/>
        <dbReference type="ChEBI" id="CHEBI:138053"/>
    </reaction>
</comment>
<dbReference type="InterPro" id="IPR013216">
    <property type="entry name" value="Methyltransf_11"/>
</dbReference>
<dbReference type="SUPFAM" id="SSF53335">
    <property type="entry name" value="S-adenosyl-L-methionine-dependent methyltransferases"/>
    <property type="match status" value="1"/>
</dbReference>
<keyword evidence="1 3" id="KW-0808">Transferase</keyword>
<dbReference type="GO" id="GO:0006400">
    <property type="term" value="P:tRNA modification"/>
    <property type="evidence" value="ECO:0007669"/>
    <property type="project" value="UniProtKB-UniRule"/>
</dbReference>
<evidence type="ECO:0000313" key="3">
    <source>
        <dbReference type="EMBL" id="ABQ13537.1"/>
    </source>
</evidence>
<organism evidence="3 4">
    <name type="scientific">Dichelobacter nodosus (strain VCS1703A)</name>
    <dbReference type="NCBI Taxonomy" id="246195"/>
    <lineage>
        <taxon>Bacteria</taxon>
        <taxon>Pseudomonadati</taxon>
        <taxon>Pseudomonadota</taxon>
        <taxon>Gammaproteobacteria</taxon>
        <taxon>Cardiobacteriales</taxon>
        <taxon>Cardiobacteriaceae</taxon>
        <taxon>Dichelobacter</taxon>
    </lineage>
</organism>
<keyword evidence="1" id="KW-0819">tRNA processing</keyword>
<dbReference type="InterPro" id="IPR029063">
    <property type="entry name" value="SAM-dependent_MTases_sf"/>
</dbReference>